<dbReference type="GO" id="GO:0071973">
    <property type="term" value="P:bacterial-type flagellum-dependent cell motility"/>
    <property type="evidence" value="ECO:0007669"/>
    <property type="project" value="InterPro"/>
</dbReference>
<evidence type="ECO:0000256" key="3">
    <source>
        <dbReference type="ARBA" id="ARBA00022729"/>
    </source>
</evidence>
<dbReference type="GO" id="GO:0009427">
    <property type="term" value="C:bacterial-type flagellum basal body, distal rod, L ring"/>
    <property type="evidence" value="ECO:0007669"/>
    <property type="project" value="InterPro"/>
</dbReference>
<evidence type="ECO:0000256" key="1">
    <source>
        <dbReference type="ARBA" id="ARBA00002591"/>
    </source>
</evidence>
<comment type="subunit">
    <text evidence="7">The basal body constitutes a major portion of the flagellar organelle and consists of four rings (L,P,S, and M) mounted on a central rod.</text>
</comment>
<feature type="chain" id="PRO_5008846638" description="Flagellar L-ring protein" evidence="9">
    <location>
        <begin position="23"/>
        <end position="243"/>
    </location>
</feature>
<evidence type="ECO:0000256" key="7">
    <source>
        <dbReference type="HAMAP-Rule" id="MF_00415"/>
    </source>
</evidence>
<evidence type="ECO:0000256" key="5">
    <source>
        <dbReference type="ARBA" id="ARBA00023143"/>
    </source>
</evidence>
<dbReference type="AlphaFoldDB" id="A0A0M7BFH0"/>
<keyword evidence="3 7" id="KW-0732">Signal</keyword>
<dbReference type="EMBL" id="CYPR01000228">
    <property type="protein sequence ID" value="CUH40653.1"/>
    <property type="molecule type" value="Genomic_DNA"/>
</dbReference>
<feature type="region of interest" description="Disordered" evidence="8">
    <location>
        <begin position="122"/>
        <end position="150"/>
    </location>
</feature>
<evidence type="ECO:0000313" key="11">
    <source>
        <dbReference type="Proteomes" id="UP000049455"/>
    </source>
</evidence>
<dbReference type="GO" id="GO:0003774">
    <property type="term" value="F:cytoskeletal motor activity"/>
    <property type="evidence" value="ECO:0007669"/>
    <property type="project" value="InterPro"/>
</dbReference>
<dbReference type="NCBIfam" id="NF001305">
    <property type="entry name" value="PRK00249.1-5"/>
    <property type="match status" value="1"/>
</dbReference>
<comment type="function">
    <text evidence="1 7">Assembles around the rod to form the L-ring and probably protects the motor/basal body from shearing forces during rotation.</text>
</comment>
<evidence type="ECO:0000256" key="2">
    <source>
        <dbReference type="ARBA" id="ARBA00006929"/>
    </source>
</evidence>
<dbReference type="PRINTS" id="PR01008">
    <property type="entry name" value="FLGLRINGFLGH"/>
</dbReference>
<name>A0A0M7BFH0_9RHOB</name>
<dbReference type="RefSeq" id="WP_055664661.1">
    <property type="nucleotide sequence ID" value="NZ_CYPR01000228.1"/>
</dbReference>
<keyword evidence="5 7" id="KW-0975">Bacterial flagellum</keyword>
<accession>A0A0M7BFH0</accession>
<evidence type="ECO:0000256" key="6">
    <source>
        <dbReference type="ARBA" id="ARBA00023237"/>
    </source>
</evidence>
<protein>
    <recommendedName>
        <fullName evidence="7">Flagellar L-ring protein</fullName>
    </recommendedName>
    <alternativeName>
        <fullName evidence="7">Basal body L-ring protein</fullName>
    </alternativeName>
</protein>
<gene>
    <name evidence="7 10" type="primary">flgH</name>
    <name evidence="10" type="ORF">JSE7799_03388</name>
</gene>
<dbReference type="PANTHER" id="PTHR34933:SF1">
    <property type="entry name" value="FLAGELLAR L-RING PROTEIN"/>
    <property type="match status" value="1"/>
</dbReference>
<feature type="signal peptide" evidence="9">
    <location>
        <begin position="1"/>
        <end position="22"/>
    </location>
</feature>
<proteinExistence type="inferred from homology"/>
<reference evidence="10 11" key="1">
    <citation type="submission" date="2015-09" db="EMBL/GenBank/DDBJ databases">
        <authorList>
            <person name="Jackson K.R."/>
            <person name="Lunt B.L."/>
            <person name="Fisher J.N.B."/>
            <person name="Gardner A.V."/>
            <person name="Bailey M.E."/>
            <person name="Deus L.M."/>
            <person name="Earl A.S."/>
            <person name="Gibby P.D."/>
            <person name="Hartmann K.A."/>
            <person name="Liu J.E."/>
            <person name="Manci A.M."/>
            <person name="Nielsen D.A."/>
            <person name="Solomon M.B."/>
            <person name="Breakwell D.P."/>
            <person name="Burnett S.H."/>
            <person name="Grose J.H."/>
        </authorList>
    </citation>
    <scope>NUCLEOTIDE SEQUENCE [LARGE SCALE GENOMIC DNA]</scope>
    <source>
        <strain evidence="10 11">CECT 7799</strain>
    </source>
</reference>
<comment type="subcellular location">
    <subcellularLocation>
        <location evidence="7">Cell outer membrane</location>
        <topology evidence="7">Lipid-anchor</topology>
    </subcellularLocation>
    <subcellularLocation>
        <location evidence="7">Bacterial flagellum basal body</location>
    </subcellularLocation>
</comment>
<dbReference type="PANTHER" id="PTHR34933">
    <property type="entry name" value="FLAGELLAR L-RING PROTEIN"/>
    <property type="match status" value="1"/>
</dbReference>
<dbReference type="Proteomes" id="UP000049455">
    <property type="component" value="Unassembled WGS sequence"/>
</dbReference>
<evidence type="ECO:0000256" key="8">
    <source>
        <dbReference type="SAM" id="MobiDB-lite"/>
    </source>
</evidence>
<keyword evidence="4 7" id="KW-0472">Membrane</keyword>
<sequence>MKSTFCLLLTTALALTACGRIANLGQAPELSSISRSDEHRAMHAPAAFDALEGGDQINSASLWTGGRRSLLGDRRAETRGDILTVVVEIDDRAEIDNSTNRSRKGSENLQLPELFGLPQNLQPGLPAGSSLENAVSTSSQSASSGSGGVRRKERLTLRVAATVVGVQPNGVLRIEGRQEVRVNFELRELLVTGYVRPEDISRQNEITYDKIAAARISYGGRGQITDMQQPRYGQQVADILLPF</sequence>
<dbReference type="STRING" id="313367.JSE7799_03388"/>
<dbReference type="InterPro" id="IPR000527">
    <property type="entry name" value="Flag_Lring"/>
</dbReference>
<evidence type="ECO:0000256" key="4">
    <source>
        <dbReference type="ARBA" id="ARBA00023136"/>
    </source>
</evidence>
<evidence type="ECO:0000256" key="9">
    <source>
        <dbReference type="SAM" id="SignalP"/>
    </source>
</evidence>
<keyword evidence="7" id="KW-0449">Lipoprotein</keyword>
<dbReference type="PROSITE" id="PS51257">
    <property type="entry name" value="PROKAR_LIPOPROTEIN"/>
    <property type="match status" value="1"/>
</dbReference>
<dbReference type="GO" id="GO:0009279">
    <property type="term" value="C:cell outer membrane"/>
    <property type="evidence" value="ECO:0007669"/>
    <property type="project" value="UniProtKB-SubCell"/>
</dbReference>
<comment type="similarity">
    <text evidence="2 7">Belongs to the FlgH family.</text>
</comment>
<evidence type="ECO:0000313" key="10">
    <source>
        <dbReference type="EMBL" id="CUH40653.1"/>
    </source>
</evidence>
<keyword evidence="11" id="KW-1185">Reference proteome</keyword>
<dbReference type="OrthoDB" id="9789227at2"/>
<dbReference type="HAMAP" id="MF_00415">
    <property type="entry name" value="FlgH"/>
    <property type="match status" value="1"/>
</dbReference>
<dbReference type="Pfam" id="PF02107">
    <property type="entry name" value="FlgH"/>
    <property type="match status" value="1"/>
</dbReference>
<organism evidence="10 11">
    <name type="scientific">Jannaschia seosinensis</name>
    <dbReference type="NCBI Taxonomy" id="313367"/>
    <lineage>
        <taxon>Bacteria</taxon>
        <taxon>Pseudomonadati</taxon>
        <taxon>Pseudomonadota</taxon>
        <taxon>Alphaproteobacteria</taxon>
        <taxon>Rhodobacterales</taxon>
        <taxon>Roseobacteraceae</taxon>
        <taxon>Jannaschia</taxon>
    </lineage>
</organism>
<keyword evidence="6 7" id="KW-0998">Cell outer membrane</keyword>